<comment type="caution">
    <text evidence="3">The sequence shown here is derived from an EMBL/GenBank/DDBJ whole genome shotgun (WGS) entry which is preliminary data.</text>
</comment>
<keyword evidence="2" id="KW-0732">Signal</keyword>
<feature type="signal peptide" evidence="2">
    <location>
        <begin position="1"/>
        <end position="24"/>
    </location>
</feature>
<dbReference type="Proteomes" id="UP001156702">
    <property type="component" value="Unassembled WGS sequence"/>
</dbReference>
<sequence>MRQILFVFAILGAALSGWVPVAAAALHGAQPSGLHAMHTSGSDEAGGDHDTSKRAAHPLACSACFAIEAVRLEPAARTVGVSDRLSAVVPQLAGLAHRPLDPPPRS</sequence>
<proteinExistence type="predicted"/>
<name>A0ABQ5ZLV9_9HYPH</name>
<dbReference type="RefSeq" id="WP_244767916.1">
    <property type="nucleotide sequence ID" value="NZ_BSOP01000020.1"/>
</dbReference>
<accession>A0ABQ5ZLV9</accession>
<evidence type="ECO:0000313" key="3">
    <source>
        <dbReference type="EMBL" id="GLR51858.1"/>
    </source>
</evidence>
<evidence type="ECO:0000313" key="4">
    <source>
        <dbReference type="Proteomes" id="UP001156702"/>
    </source>
</evidence>
<feature type="chain" id="PRO_5046259976" description="DUF2946 domain-containing protein" evidence="2">
    <location>
        <begin position="25"/>
        <end position="106"/>
    </location>
</feature>
<evidence type="ECO:0008006" key="5">
    <source>
        <dbReference type="Google" id="ProtNLM"/>
    </source>
</evidence>
<evidence type="ECO:0000256" key="1">
    <source>
        <dbReference type="SAM" id="MobiDB-lite"/>
    </source>
</evidence>
<protein>
    <recommendedName>
        <fullName evidence="5">DUF2946 domain-containing protein</fullName>
    </recommendedName>
</protein>
<gene>
    <name evidence="3" type="ORF">GCM10007923_30680</name>
</gene>
<evidence type="ECO:0000256" key="2">
    <source>
        <dbReference type="SAM" id="SignalP"/>
    </source>
</evidence>
<feature type="region of interest" description="Disordered" evidence="1">
    <location>
        <begin position="32"/>
        <end position="53"/>
    </location>
</feature>
<dbReference type="EMBL" id="BSOP01000020">
    <property type="protein sequence ID" value="GLR51858.1"/>
    <property type="molecule type" value="Genomic_DNA"/>
</dbReference>
<organism evidence="3 4">
    <name type="scientific">Shinella yambaruensis</name>
    <dbReference type="NCBI Taxonomy" id="415996"/>
    <lineage>
        <taxon>Bacteria</taxon>
        <taxon>Pseudomonadati</taxon>
        <taxon>Pseudomonadota</taxon>
        <taxon>Alphaproteobacteria</taxon>
        <taxon>Hyphomicrobiales</taxon>
        <taxon>Rhizobiaceae</taxon>
        <taxon>Shinella</taxon>
    </lineage>
</organism>
<reference evidence="4" key="1">
    <citation type="journal article" date="2019" name="Int. J. Syst. Evol. Microbiol.">
        <title>The Global Catalogue of Microorganisms (GCM) 10K type strain sequencing project: providing services to taxonomists for standard genome sequencing and annotation.</title>
        <authorList>
            <consortium name="The Broad Institute Genomics Platform"/>
            <consortium name="The Broad Institute Genome Sequencing Center for Infectious Disease"/>
            <person name="Wu L."/>
            <person name="Ma J."/>
        </authorList>
    </citation>
    <scope>NUCLEOTIDE SEQUENCE [LARGE SCALE GENOMIC DNA]</scope>
    <source>
        <strain evidence="4">NBRC 102122</strain>
    </source>
</reference>
<keyword evidence="4" id="KW-1185">Reference proteome</keyword>